<dbReference type="Proteomes" id="UP000023152">
    <property type="component" value="Unassembled WGS sequence"/>
</dbReference>
<feature type="non-terminal residue" evidence="2">
    <location>
        <position position="1"/>
    </location>
</feature>
<evidence type="ECO:0000313" key="2">
    <source>
        <dbReference type="EMBL" id="ETO24125.1"/>
    </source>
</evidence>
<feature type="compositionally biased region" description="Basic residues" evidence="1">
    <location>
        <begin position="1"/>
        <end position="11"/>
    </location>
</feature>
<protein>
    <submittedName>
        <fullName evidence="2">Uncharacterized protein</fullName>
    </submittedName>
</protein>
<evidence type="ECO:0000313" key="3">
    <source>
        <dbReference type="Proteomes" id="UP000023152"/>
    </source>
</evidence>
<feature type="compositionally biased region" description="Polar residues" evidence="1">
    <location>
        <begin position="34"/>
        <end position="48"/>
    </location>
</feature>
<evidence type="ECO:0000256" key="1">
    <source>
        <dbReference type="SAM" id="MobiDB-lite"/>
    </source>
</evidence>
<accession>X6NCS8</accession>
<dbReference type="EMBL" id="ASPP01009422">
    <property type="protein sequence ID" value="ETO24125.1"/>
    <property type="molecule type" value="Genomic_DNA"/>
</dbReference>
<reference evidence="2 3" key="1">
    <citation type="journal article" date="2013" name="Curr. Biol.">
        <title>The Genome of the Foraminiferan Reticulomyxa filosa.</title>
        <authorList>
            <person name="Glockner G."/>
            <person name="Hulsmann N."/>
            <person name="Schleicher M."/>
            <person name="Noegel A.A."/>
            <person name="Eichinger L."/>
            <person name="Gallinger C."/>
            <person name="Pawlowski J."/>
            <person name="Sierra R."/>
            <person name="Euteneuer U."/>
            <person name="Pillet L."/>
            <person name="Moustafa A."/>
            <person name="Platzer M."/>
            <person name="Groth M."/>
            <person name="Szafranski K."/>
            <person name="Schliwa M."/>
        </authorList>
    </citation>
    <scope>NUCLEOTIDE SEQUENCE [LARGE SCALE GENOMIC DNA]</scope>
</reference>
<sequence>KKKKKKKKKKDEKKNENTRKQGKLNHSEFHDVTVQHSENADNNDNKQLLLQAHLSDNNQALQVQVQVQAQEDVEMTAEREEKSPQDASGHDTEPHANIPKCSVKKWDHLNHQKIPQESLVCACGGQLTEKWSKGGEVVACFFCELLHLPANVRYYECDAQSPMHPGGFSGCTRCVGALLVDKFWDPQIYQQIMKQWQHTLATADSSAQVKGKYPHMVGTKVHIERVAEVDTQSQSFRSKLKIFLTWKPTKADLELWESNPDEFHPQWEPRLEFPNIIEEHTREWIMAPSLRIPFFVVEKGECNRGNISPLPYSISACLLLDATFSEVFELENFPG</sequence>
<name>X6NCS8_RETFI</name>
<dbReference type="AlphaFoldDB" id="X6NCS8"/>
<proteinExistence type="predicted"/>
<organism evidence="2 3">
    <name type="scientific">Reticulomyxa filosa</name>
    <dbReference type="NCBI Taxonomy" id="46433"/>
    <lineage>
        <taxon>Eukaryota</taxon>
        <taxon>Sar</taxon>
        <taxon>Rhizaria</taxon>
        <taxon>Retaria</taxon>
        <taxon>Foraminifera</taxon>
        <taxon>Monothalamids</taxon>
        <taxon>Reticulomyxidae</taxon>
        <taxon>Reticulomyxa</taxon>
    </lineage>
</organism>
<comment type="caution">
    <text evidence="2">The sequence shown here is derived from an EMBL/GenBank/DDBJ whole genome shotgun (WGS) entry which is preliminary data.</text>
</comment>
<feature type="region of interest" description="Disordered" evidence="1">
    <location>
        <begin position="74"/>
        <end position="98"/>
    </location>
</feature>
<feature type="compositionally biased region" description="Basic and acidic residues" evidence="1">
    <location>
        <begin position="12"/>
        <end position="33"/>
    </location>
</feature>
<gene>
    <name evidence="2" type="ORF">RFI_13034</name>
</gene>
<keyword evidence="3" id="KW-1185">Reference proteome</keyword>
<feature type="region of interest" description="Disordered" evidence="1">
    <location>
        <begin position="1"/>
        <end position="53"/>
    </location>
</feature>
<feature type="compositionally biased region" description="Basic and acidic residues" evidence="1">
    <location>
        <begin position="76"/>
        <end position="94"/>
    </location>
</feature>